<protein>
    <submittedName>
        <fullName evidence="1">Uncharacterized protein</fullName>
    </submittedName>
</protein>
<dbReference type="AlphaFoldDB" id="A0A4P7W3C0"/>
<reference evidence="2" key="1">
    <citation type="submission" date="2019-02" db="EMBL/GenBank/DDBJ databases">
        <title>Isolation and identification of novel species under the genus Muribaculum.</title>
        <authorList>
            <person name="Miyake S."/>
            <person name="Ding Y."/>
            <person name="Low A."/>
            <person name="Soh M."/>
            <person name="Seedorf H."/>
        </authorList>
    </citation>
    <scope>NUCLEOTIDE SEQUENCE [LARGE SCALE GENOMIC DNA]</scope>
    <source>
        <strain evidence="2">H5</strain>
    </source>
</reference>
<evidence type="ECO:0000313" key="1">
    <source>
        <dbReference type="EMBL" id="QCD42421.1"/>
    </source>
</evidence>
<name>A0A4P7W3C0_9BACT</name>
<dbReference type="KEGG" id="ddb:E7747_09065"/>
<accession>A0A4P7W3C0</accession>
<organism evidence="1 2">
    <name type="scientific">Duncaniella dubosii</name>
    <dbReference type="NCBI Taxonomy" id="2518971"/>
    <lineage>
        <taxon>Bacteria</taxon>
        <taxon>Pseudomonadati</taxon>
        <taxon>Bacteroidota</taxon>
        <taxon>Bacteroidia</taxon>
        <taxon>Bacteroidales</taxon>
        <taxon>Muribaculaceae</taxon>
        <taxon>Duncaniella</taxon>
    </lineage>
</organism>
<dbReference type="Proteomes" id="UP000297149">
    <property type="component" value="Chromosome"/>
</dbReference>
<gene>
    <name evidence="1" type="ORF">E7747_09065</name>
</gene>
<keyword evidence="2" id="KW-1185">Reference proteome</keyword>
<dbReference type="EMBL" id="CP039396">
    <property type="protein sequence ID" value="QCD42421.1"/>
    <property type="molecule type" value="Genomic_DNA"/>
</dbReference>
<dbReference type="RefSeq" id="WP_123398927.1">
    <property type="nucleotide sequence ID" value="NZ_CP039396.1"/>
</dbReference>
<sequence length="71" mass="8124">MAKFRVRTEYIFSGFFDIEAENAAQAREYVEKHCGLVIGGDIHSTLPDDEVNWEFPVHPDTKIGETTRIKP</sequence>
<evidence type="ECO:0000313" key="2">
    <source>
        <dbReference type="Proteomes" id="UP000297149"/>
    </source>
</evidence>
<proteinExistence type="predicted"/>